<gene>
    <name evidence="7" type="ORF">ONE63_006592</name>
</gene>
<feature type="domain" description="AMP-binding enzyme C-terminal" evidence="6">
    <location>
        <begin position="412"/>
        <end position="490"/>
    </location>
</feature>
<dbReference type="AlphaFoldDB" id="A0AAV7XXA7"/>
<dbReference type="GO" id="GO:0016405">
    <property type="term" value="F:CoA-ligase activity"/>
    <property type="evidence" value="ECO:0007669"/>
    <property type="project" value="TreeGrafter"/>
</dbReference>
<name>A0AAV7XXA7_9NEOP</name>
<comment type="subcellular location">
    <subcellularLocation>
        <location evidence="1">Peroxisome</location>
    </subcellularLocation>
</comment>
<feature type="domain" description="AMP-dependent synthetase/ligase" evidence="5">
    <location>
        <begin position="1"/>
        <end position="360"/>
    </location>
</feature>
<dbReference type="InterPro" id="IPR020845">
    <property type="entry name" value="AMP-binding_CS"/>
</dbReference>
<evidence type="ECO:0000259" key="5">
    <source>
        <dbReference type="Pfam" id="PF00501"/>
    </source>
</evidence>
<dbReference type="SUPFAM" id="SSF56801">
    <property type="entry name" value="Acetyl-CoA synthetase-like"/>
    <property type="match status" value="1"/>
</dbReference>
<dbReference type="Gene3D" id="3.30.300.30">
    <property type="match status" value="1"/>
</dbReference>
<evidence type="ECO:0000256" key="1">
    <source>
        <dbReference type="ARBA" id="ARBA00004275"/>
    </source>
</evidence>
<dbReference type="InterPro" id="IPR045851">
    <property type="entry name" value="AMP-bd_C_sf"/>
</dbReference>
<dbReference type="PROSITE" id="PS00455">
    <property type="entry name" value="AMP_BINDING"/>
    <property type="match status" value="1"/>
</dbReference>
<comment type="similarity">
    <text evidence="2">Belongs to the ATP-dependent AMP-binding enzyme family.</text>
</comment>
<dbReference type="Proteomes" id="UP001075354">
    <property type="component" value="Chromosome 3"/>
</dbReference>
<dbReference type="GO" id="GO:0005777">
    <property type="term" value="C:peroxisome"/>
    <property type="evidence" value="ECO:0007669"/>
    <property type="project" value="UniProtKB-SubCell"/>
</dbReference>
<sequence>MTFRELLVQTVHAAEGWKAMGLRVGDVVALVSKNHHQVFPVTLGAVCAGLTVSCVVPTATKAEMQHAMSLSRPKVVVVEPARLATAMEAAMEAAPGARFVVLGGDPPAGVDSVSTHLQLLRRGETAEPPPDPDTYRAVDVGDRSKHVAFILFSSGTTGLPKGVQIRDSHIPLLAENLQYVLNCYRPDDKVMLISSTLSWISGVWQLLYGCAHGLTRVFTRVVDDITVASTIDKYKVNSWMATPAVLIAFVSAYNSKHRTRYDLSSLTGVMIGGAPIGAEVQTALERDLGCKVFQVYGATEAGFIFGPDEANSSPPGSIGKLVPWVELRLVSADTGEDIPADIRNTVAEARVRSPYLMHSYVNNAEETAKAHDELGFFKTGDLVYEDDDGYFFFVDRIKEMMKYNGYQIAPTELEMLLLQHPGVREACVLGARSGADDLPTAFVARAPNEAGAAVTEDDLKALVADKLSDYKQLRGGVIFLEHLPKTVTGKVARHELKDKLRSLA</sequence>
<evidence type="ECO:0000256" key="2">
    <source>
        <dbReference type="ARBA" id="ARBA00006432"/>
    </source>
</evidence>
<keyword evidence="4" id="KW-0576">Peroxisome</keyword>
<evidence type="ECO:0000313" key="8">
    <source>
        <dbReference type="Proteomes" id="UP001075354"/>
    </source>
</evidence>
<dbReference type="PANTHER" id="PTHR24096:SF149">
    <property type="entry name" value="AMP-BINDING DOMAIN-CONTAINING PROTEIN-RELATED"/>
    <property type="match status" value="1"/>
</dbReference>
<evidence type="ECO:0000256" key="4">
    <source>
        <dbReference type="ARBA" id="ARBA00023140"/>
    </source>
</evidence>
<accession>A0AAV7XXA7</accession>
<evidence type="ECO:0000256" key="3">
    <source>
        <dbReference type="ARBA" id="ARBA00022598"/>
    </source>
</evidence>
<proteinExistence type="inferred from homology"/>
<dbReference type="Gene3D" id="3.40.50.980">
    <property type="match status" value="2"/>
</dbReference>
<evidence type="ECO:0008006" key="9">
    <source>
        <dbReference type="Google" id="ProtNLM"/>
    </source>
</evidence>
<reference evidence="7" key="1">
    <citation type="submission" date="2022-12" db="EMBL/GenBank/DDBJ databases">
        <title>Chromosome-level genome assembly of the bean flower thrips Megalurothrips usitatus.</title>
        <authorList>
            <person name="Ma L."/>
            <person name="Liu Q."/>
            <person name="Li H."/>
            <person name="Cai W."/>
        </authorList>
    </citation>
    <scope>NUCLEOTIDE SEQUENCE</scope>
    <source>
        <strain evidence="7">Cailab_2022a</strain>
    </source>
</reference>
<keyword evidence="3" id="KW-0436">Ligase</keyword>
<organism evidence="7 8">
    <name type="scientific">Megalurothrips usitatus</name>
    <name type="common">bean blossom thrips</name>
    <dbReference type="NCBI Taxonomy" id="439358"/>
    <lineage>
        <taxon>Eukaryota</taxon>
        <taxon>Metazoa</taxon>
        <taxon>Ecdysozoa</taxon>
        <taxon>Arthropoda</taxon>
        <taxon>Hexapoda</taxon>
        <taxon>Insecta</taxon>
        <taxon>Pterygota</taxon>
        <taxon>Neoptera</taxon>
        <taxon>Paraneoptera</taxon>
        <taxon>Thysanoptera</taxon>
        <taxon>Terebrantia</taxon>
        <taxon>Thripoidea</taxon>
        <taxon>Thripidae</taxon>
        <taxon>Megalurothrips</taxon>
    </lineage>
</organism>
<evidence type="ECO:0000313" key="7">
    <source>
        <dbReference type="EMBL" id="KAJ1529855.1"/>
    </source>
</evidence>
<dbReference type="Gene3D" id="2.30.38.10">
    <property type="entry name" value="Luciferase, Domain 3"/>
    <property type="match status" value="1"/>
</dbReference>
<dbReference type="InterPro" id="IPR000873">
    <property type="entry name" value="AMP-dep_synth/lig_dom"/>
</dbReference>
<dbReference type="Pfam" id="PF13193">
    <property type="entry name" value="AMP-binding_C"/>
    <property type="match status" value="1"/>
</dbReference>
<dbReference type="EMBL" id="JAPTSV010000003">
    <property type="protein sequence ID" value="KAJ1529855.1"/>
    <property type="molecule type" value="Genomic_DNA"/>
</dbReference>
<evidence type="ECO:0000259" key="6">
    <source>
        <dbReference type="Pfam" id="PF13193"/>
    </source>
</evidence>
<dbReference type="InterPro" id="IPR025110">
    <property type="entry name" value="AMP-bd_C"/>
</dbReference>
<dbReference type="PANTHER" id="PTHR24096">
    <property type="entry name" value="LONG-CHAIN-FATTY-ACID--COA LIGASE"/>
    <property type="match status" value="1"/>
</dbReference>
<dbReference type="Pfam" id="PF00501">
    <property type="entry name" value="AMP-binding"/>
    <property type="match status" value="1"/>
</dbReference>
<keyword evidence="8" id="KW-1185">Reference proteome</keyword>
<protein>
    <recommendedName>
        <fullName evidence="9">Luciferin 4-monooxygenase-like</fullName>
    </recommendedName>
</protein>
<comment type="caution">
    <text evidence="7">The sequence shown here is derived from an EMBL/GenBank/DDBJ whole genome shotgun (WGS) entry which is preliminary data.</text>
</comment>